<proteinExistence type="predicted"/>
<reference evidence="1 2" key="1">
    <citation type="journal article" date="2018" name="Syst. Appl. Microbiol.">
        <title>Ereboglobus luteus gen. nov. sp. nov. from cockroach guts, and new insights into the oxygen relationship of the genera Opitutus and Didymococcus (Verrucomicrobia: Opitutaceae).</title>
        <authorList>
            <person name="Tegtmeier D."/>
            <person name="Belitz A."/>
            <person name="Radek R."/>
            <person name="Heimerl T."/>
            <person name="Brune A."/>
        </authorList>
    </citation>
    <scope>NUCLEOTIDE SEQUENCE [LARGE SCALE GENOMIC DNA]</scope>
    <source>
        <strain evidence="1 2">Ho45</strain>
    </source>
</reference>
<dbReference type="AlphaFoldDB" id="A0A2U8E0G0"/>
<protein>
    <submittedName>
        <fullName evidence="1">Uncharacterized protein</fullName>
    </submittedName>
</protein>
<evidence type="ECO:0000313" key="2">
    <source>
        <dbReference type="Proteomes" id="UP000244896"/>
    </source>
</evidence>
<keyword evidence="2" id="KW-1185">Reference proteome</keyword>
<dbReference type="Proteomes" id="UP000244896">
    <property type="component" value="Chromosome"/>
</dbReference>
<dbReference type="KEGG" id="elut:CKA38_02805"/>
<accession>A0A2U8E0G0</accession>
<sequence>MNRAWPKTLRHVAGNGPRLIPSNIMITCETTFDLELLNLLKGCKRTALRIELLHNINLGETANFRFLRGYLTASLWSSTDDAGEPLDNDFGITSIATESLLSAWASAHGSCAKTKPT</sequence>
<organism evidence="1 2">
    <name type="scientific">Ereboglobus luteus</name>
    <dbReference type="NCBI Taxonomy" id="1796921"/>
    <lineage>
        <taxon>Bacteria</taxon>
        <taxon>Pseudomonadati</taxon>
        <taxon>Verrucomicrobiota</taxon>
        <taxon>Opitutia</taxon>
        <taxon>Opitutales</taxon>
        <taxon>Opitutaceae</taxon>
        <taxon>Ereboglobus</taxon>
    </lineage>
</organism>
<evidence type="ECO:0000313" key="1">
    <source>
        <dbReference type="EMBL" id="AWI08328.1"/>
    </source>
</evidence>
<dbReference type="EMBL" id="CP023004">
    <property type="protein sequence ID" value="AWI08328.1"/>
    <property type="molecule type" value="Genomic_DNA"/>
</dbReference>
<name>A0A2U8E0G0_9BACT</name>
<gene>
    <name evidence="1" type="ORF">CKA38_02805</name>
</gene>